<dbReference type="Proteomes" id="UP001528823">
    <property type="component" value="Unassembled WGS sequence"/>
</dbReference>
<proteinExistence type="predicted"/>
<comment type="caution">
    <text evidence="1">The sequence shown here is derived from an EMBL/GenBank/DDBJ whole genome shotgun (WGS) entry which is preliminary data.</text>
</comment>
<feature type="non-terminal residue" evidence="1">
    <location>
        <position position="74"/>
    </location>
</feature>
<organism evidence="1 2">
    <name type="scientific">Spartinivicinus poritis</name>
    <dbReference type="NCBI Taxonomy" id="2994640"/>
    <lineage>
        <taxon>Bacteria</taxon>
        <taxon>Pseudomonadati</taxon>
        <taxon>Pseudomonadota</taxon>
        <taxon>Gammaproteobacteria</taxon>
        <taxon>Oceanospirillales</taxon>
        <taxon>Zooshikellaceae</taxon>
        <taxon>Spartinivicinus</taxon>
    </lineage>
</organism>
<sequence>MGDQHTLTIKPNIQLPSCSLSLGPVFTHGVVFSSDRVLVPEVVIFRPIGQPFQGDFLAAFKSLAVEIWGWIFIC</sequence>
<dbReference type="EMBL" id="JAPMOU010000135">
    <property type="protein sequence ID" value="MDE1466072.1"/>
    <property type="molecule type" value="Genomic_DNA"/>
</dbReference>
<reference evidence="1 2" key="1">
    <citation type="submission" date="2022-11" db="EMBL/GenBank/DDBJ databases">
        <title>Spartinivicinus poritis sp. nov., isolated from scleractinian coral Porites lutea.</title>
        <authorList>
            <person name="Zhang G."/>
            <person name="Cai L."/>
            <person name="Wei Q."/>
        </authorList>
    </citation>
    <scope>NUCLEOTIDE SEQUENCE [LARGE SCALE GENOMIC DNA]</scope>
    <source>
        <strain evidence="1 2">A2-2</strain>
    </source>
</reference>
<evidence type="ECO:0000313" key="1">
    <source>
        <dbReference type="EMBL" id="MDE1466072.1"/>
    </source>
</evidence>
<evidence type="ECO:0000313" key="2">
    <source>
        <dbReference type="Proteomes" id="UP001528823"/>
    </source>
</evidence>
<protein>
    <submittedName>
        <fullName evidence="1">Uncharacterized protein</fullName>
    </submittedName>
</protein>
<accession>A0ABT5UI57</accession>
<gene>
    <name evidence="1" type="ORF">ORQ98_29390</name>
</gene>
<keyword evidence="2" id="KW-1185">Reference proteome</keyword>
<name>A0ABT5UI57_9GAMM</name>